<comment type="caution">
    <text evidence="2">The sequence shown here is derived from an EMBL/GenBank/DDBJ whole genome shotgun (WGS) entry which is preliminary data.</text>
</comment>
<dbReference type="OrthoDB" id="5616307at2"/>
<keyword evidence="3" id="KW-1185">Reference proteome</keyword>
<gene>
    <name evidence="2" type="ORF">C6Y40_23360</name>
</gene>
<sequence>MNIEQLLAAMTPDVYERLRQAVETGKWPDGKVLSDEQKENCLQAVLLYQARIAQSNEHMTVGESGEIIHKSKSELRRELRESQSNEQSIARFKQDDI</sequence>
<reference evidence="3" key="1">
    <citation type="journal article" date="2020" name="Int. J. Syst. Evol. Microbiol.">
        <title>Alteromonas alba sp. nov., a marine bacterium isolated from the seawater of the West Pacific Ocean.</title>
        <authorList>
            <person name="Sun C."/>
            <person name="Wu Y.-H."/>
            <person name="Xamxidin M."/>
            <person name="Cheng H."/>
            <person name="Xu X.-W."/>
        </authorList>
    </citation>
    <scope>NUCLEOTIDE SEQUENCE [LARGE SCALE GENOMIC DNA]</scope>
    <source>
        <strain evidence="3">190</strain>
    </source>
</reference>
<evidence type="ECO:0000256" key="1">
    <source>
        <dbReference type="SAM" id="MobiDB-lite"/>
    </source>
</evidence>
<evidence type="ECO:0000313" key="3">
    <source>
        <dbReference type="Proteomes" id="UP000238949"/>
    </source>
</evidence>
<dbReference type="InterPro" id="IPR009749">
    <property type="entry name" value="DUF1315"/>
</dbReference>
<feature type="region of interest" description="Disordered" evidence="1">
    <location>
        <begin position="74"/>
        <end position="97"/>
    </location>
</feature>
<feature type="compositionally biased region" description="Basic and acidic residues" evidence="1">
    <location>
        <begin position="74"/>
        <end position="83"/>
    </location>
</feature>
<organism evidence="2 3">
    <name type="scientific">Alteromonas alba</name>
    <dbReference type="NCBI Taxonomy" id="2079529"/>
    <lineage>
        <taxon>Bacteria</taxon>
        <taxon>Pseudomonadati</taxon>
        <taxon>Pseudomonadota</taxon>
        <taxon>Gammaproteobacteria</taxon>
        <taxon>Alteromonadales</taxon>
        <taxon>Alteromonadaceae</taxon>
        <taxon>Alteromonas/Salinimonas group</taxon>
        <taxon>Alteromonas</taxon>
    </lineage>
</organism>
<dbReference type="Proteomes" id="UP000238949">
    <property type="component" value="Unassembled WGS sequence"/>
</dbReference>
<name>A0A2S9V3S5_9ALTE</name>
<dbReference type="EMBL" id="PVNP01000214">
    <property type="protein sequence ID" value="PRO71093.1"/>
    <property type="molecule type" value="Genomic_DNA"/>
</dbReference>
<dbReference type="RefSeq" id="WP_105936792.1">
    <property type="nucleotide sequence ID" value="NZ_PVNP01000214.1"/>
</dbReference>
<accession>A0A2S9V3S5</accession>
<dbReference type="AlphaFoldDB" id="A0A2S9V3S5"/>
<dbReference type="Pfam" id="PF07023">
    <property type="entry name" value="DUF1315"/>
    <property type="match status" value="1"/>
</dbReference>
<evidence type="ECO:0000313" key="2">
    <source>
        <dbReference type="EMBL" id="PRO71093.1"/>
    </source>
</evidence>
<proteinExistence type="predicted"/>
<protein>
    <submittedName>
        <fullName evidence="2">DUF1315 domain-containing protein</fullName>
    </submittedName>
</protein>